<gene>
    <name evidence="16" type="primary">ftsI</name>
    <name evidence="19" type="ORF">ACFPN2_18505</name>
</gene>
<comment type="similarity">
    <text evidence="16">Belongs to the transpeptidase family. FtsI subfamily.</text>
</comment>
<evidence type="ECO:0000256" key="7">
    <source>
        <dbReference type="ARBA" id="ARBA00022692"/>
    </source>
</evidence>
<dbReference type="PANTHER" id="PTHR30627:SF1">
    <property type="entry name" value="PEPTIDOGLYCAN D,D-TRANSPEPTIDASE FTSI"/>
    <property type="match status" value="1"/>
</dbReference>
<dbReference type="Gene3D" id="3.90.1310.10">
    <property type="entry name" value="Penicillin-binding protein 2a (Domain 2)"/>
    <property type="match status" value="1"/>
</dbReference>
<keyword evidence="12 16" id="KW-0472">Membrane</keyword>
<keyword evidence="5 16" id="KW-0121">Carboxypeptidase</keyword>
<dbReference type="EMBL" id="JBHSDU010000003">
    <property type="protein sequence ID" value="MFC4311095.1"/>
    <property type="molecule type" value="Genomic_DNA"/>
</dbReference>
<evidence type="ECO:0000256" key="16">
    <source>
        <dbReference type="HAMAP-Rule" id="MF_02080"/>
    </source>
</evidence>
<dbReference type="InterPro" id="IPR050515">
    <property type="entry name" value="Beta-lactam/transpept"/>
</dbReference>
<keyword evidence="20" id="KW-1185">Reference proteome</keyword>
<evidence type="ECO:0000256" key="12">
    <source>
        <dbReference type="ARBA" id="ARBA00023136"/>
    </source>
</evidence>
<protein>
    <recommendedName>
        <fullName evidence="16">Peptidoglycan D,D-transpeptidase FtsI</fullName>
        <ecNumber evidence="16">3.4.16.4</ecNumber>
    </recommendedName>
    <alternativeName>
        <fullName evidence="16">Penicillin-binding protein 3</fullName>
        <shortName evidence="16">PBP-3</shortName>
    </alternativeName>
</protein>
<evidence type="ECO:0000256" key="10">
    <source>
        <dbReference type="ARBA" id="ARBA00022984"/>
    </source>
</evidence>
<feature type="domain" description="Penicillin-binding protein transpeptidase" evidence="17">
    <location>
        <begin position="252"/>
        <end position="548"/>
    </location>
</feature>
<feature type="transmembrane region" description="Helical" evidence="16">
    <location>
        <begin position="21"/>
        <end position="38"/>
    </location>
</feature>
<dbReference type="Gene3D" id="3.40.710.10">
    <property type="entry name" value="DD-peptidase/beta-lactamase superfamily"/>
    <property type="match status" value="1"/>
</dbReference>
<dbReference type="InterPro" id="IPR001460">
    <property type="entry name" value="PCN-bd_Tpept"/>
</dbReference>
<dbReference type="PANTHER" id="PTHR30627">
    <property type="entry name" value="PEPTIDOGLYCAN D,D-TRANSPEPTIDASE"/>
    <property type="match status" value="1"/>
</dbReference>
<keyword evidence="14 16" id="KW-0131">Cell cycle</keyword>
<evidence type="ECO:0000256" key="11">
    <source>
        <dbReference type="ARBA" id="ARBA00022989"/>
    </source>
</evidence>
<comment type="subcellular location">
    <subcellularLocation>
        <location evidence="16">Cell inner membrane</location>
        <topology evidence="16">Single-pass membrane protein</topology>
    </subcellularLocation>
    <subcellularLocation>
        <location evidence="1">Membrane</location>
    </subcellularLocation>
</comment>
<sequence>MIRRDEGKHFSPEQYRGRLRFVLGTLVLIATGLVARAVDLQVLDEGFLEGQGDARYTRIAKLTANRGGIYDRNGEPLAASTPVDTVWACPPEVMKAADQIPRLAEALNRDKRWVTQLITSNLDREFVYLVRHMRPSDAAQVKELKIPGVYLQREYQRFYPAGEVTGHLLGFTKKYDDIGQEGLELAYDRWLGAEAGAKRVIQDRLGRTVEDVESIRAPHPGGDLITSIDLRIQYLAYRELKAAVQEHGAKAGTVIVLDIETGEVLAMVNQPAYNPNDRDQVAASRYRNRAATDIFEPGSSIKPFIAAAGVASGRYHANTVIDTSPGFVQVGIKRIPDKHNLGPVTLTTVLAKSSNVGMTKMAMNLSPKSMYDMLNAFGFGQVTGSGFPGESAGLLNEYSHWRKIGQATISYGYGLSVTPLQLVRAYATLGAYGVKRPVTLRKVEEPVPGEQVVDPRVAKELLEMMESVVSAEGSGNRAALVGYRVAGKTGTAWTADGGAYSQDRYKASFGGVVPASHPRLAALVVIDEPSGKKFYGGDVAAPVFANVMAGALRLMGVPPDGLDRLPATTLVQANP</sequence>
<evidence type="ECO:0000256" key="14">
    <source>
        <dbReference type="ARBA" id="ARBA00023306"/>
    </source>
</evidence>
<name>A0ABV8SVG2_9GAMM</name>
<reference evidence="20" key="1">
    <citation type="journal article" date="2019" name="Int. J. Syst. Evol. Microbiol.">
        <title>The Global Catalogue of Microorganisms (GCM) 10K type strain sequencing project: providing services to taxonomists for standard genome sequencing and annotation.</title>
        <authorList>
            <consortium name="The Broad Institute Genomics Platform"/>
            <consortium name="The Broad Institute Genome Sequencing Center for Infectious Disease"/>
            <person name="Wu L."/>
            <person name="Ma J."/>
        </authorList>
    </citation>
    <scope>NUCLEOTIDE SEQUENCE [LARGE SCALE GENOMIC DNA]</scope>
    <source>
        <strain evidence="20">CGMCC 1.10759</strain>
    </source>
</reference>
<evidence type="ECO:0000256" key="3">
    <source>
        <dbReference type="ARBA" id="ARBA00022519"/>
    </source>
</evidence>
<dbReference type="HAMAP" id="MF_02080">
    <property type="entry name" value="FtsI_transpept"/>
    <property type="match status" value="1"/>
</dbReference>
<dbReference type="Gene3D" id="3.30.450.330">
    <property type="match status" value="1"/>
</dbReference>
<dbReference type="Pfam" id="PF00905">
    <property type="entry name" value="Transpeptidase"/>
    <property type="match status" value="1"/>
</dbReference>
<organism evidence="19 20">
    <name type="scientific">Steroidobacter flavus</name>
    <dbReference type="NCBI Taxonomy" id="1842136"/>
    <lineage>
        <taxon>Bacteria</taxon>
        <taxon>Pseudomonadati</taxon>
        <taxon>Pseudomonadota</taxon>
        <taxon>Gammaproteobacteria</taxon>
        <taxon>Steroidobacterales</taxon>
        <taxon>Steroidobacteraceae</taxon>
        <taxon>Steroidobacter</taxon>
    </lineage>
</organism>
<dbReference type="Proteomes" id="UP001595904">
    <property type="component" value="Unassembled WGS sequence"/>
</dbReference>
<evidence type="ECO:0000256" key="2">
    <source>
        <dbReference type="ARBA" id="ARBA00022475"/>
    </source>
</evidence>
<evidence type="ECO:0000256" key="13">
    <source>
        <dbReference type="ARBA" id="ARBA00023210"/>
    </source>
</evidence>
<dbReference type="SUPFAM" id="SSF56601">
    <property type="entry name" value="beta-lactamase/transpeptidase-like"/>
    <property type="match status" value="1"/>
</dbReference>
<comment type="function">
    <text evidence="16">Catalyzes cross-linking of the peptidoglycan cell wall at the division septum.</text>
</comment>
<evidence type="ECO:0000256" key="8">
    <source>
        <dbReference type="ARBA" id="ARBA00022801"/>
    </source>
</evidence>
<feature type="active site" description="Acyl-ester intermediate" evidence="16">
    <location>
        <position position="299"/>
    </location>
</feature>
<evidence type="ECO:0000256" key="15">
    <source>
        <dbReference type="ARBA" id="ARBA00023316"/>
    </source>
</evidence>
<accession>A0ABV8SVG2</accession>
<dbReference type="InterPro" id="IPR012338">
    <property type="entry name" value="Beta-lactam/transpept-like"/>
</dbReference>
<dbReference type="EC" id="3.4.16.4" evidence="16"/>
<evidence type="ECO:0000256" key="9">
    <source>
        <dbReference type="ARBA" id="ARBA00022960"/>
    </source>
</evidence>
<comment type="catalytic activity">
    <reaction evidence="16">
        <text>Preferential cleavage: (Ac)2-L-Lys-D-Ala-|-D-Ala. Also transpeptidation of peptidyl-alanyl moieties that are N-acyl substituents of D-alanine.</text>
        <dbReference type="EC" id="3.4.16.4"/>
    </reaction>
</comment>
<keyword evidence="9 16" id="KW-0133">Cell shape</keyword>
<evidence type="ECO:0000256" key="5">
    <source>
        <dbReference type="ARBA" id="ARBA00022645"/>
    </source>
</evidence>
<dbReference type="Pfam" id="PF03717">
    <property type="entry name" value="PBP_dimer"/>
    <property type="match status" value="1"/>
</dbReference>
<keyword evidence="4 16" id="KW-0132">Cell division</keyword>
<evidence type="ECO:0000313" key="19">
    <source>
        <dbReference type="EMBL" id="MFC4311095.1"/>
    </source>
</evidence>
<dbReference type="SUPFAM" id="SSF56519">
    <property type="entry name" value="Penicillin binding protein dimerisation domain"/>
    <property type="match status" value="1"/>
</dbReference>
<dbReference type="InterPro" id="IPR037532">
    <property type="entry name" value="FtsI_transpept"/>
</dbReference>
<feature type="domain" description="Penicillin-binding protein dimerisation" evidence="18">
    <location>
        <begin position="62"/>
        <end position="211"/>
    </location>
</feature>
<keyword evidence="7 16" id="KW-0812">Transmembrane</keyword>
<keyword evidence="15 16" id="KW-0961">Cell wall biogenesis/degradation</keyword>
<keyword evidence="2 16" id="KW-1003">Cell membrane</keyword>
<keyword evidence="10 16" id="KW-0573">Peptidoglycan synthesis</keyword>
<evidence type="ECO:0000256" key="6">
    <source>
        <dbReference type="ARBA" id="ARBA00022670"/>
    </source>
</evidence>
<dbReference type="InterPro" id="IPR036138">
    <property type="entry name" value="PBP_dimer_sf"/>
</dbReference>
<keyword evidence="11 16" id="KW-1133">Transmembrane helix</keyword>
<evidence type="ECO:0000259" key="17">
    <source>
        <dbReference type="Pfam" id="PF00905"/>
    </source>
</evidence>
<evidence type="ECO:0000259" key="18">
    <source>
        <dbReference type="Pfam" id="PF03717"/>
    </source>
</evidence>
<comment type="caution">
    <text evidence="19">The sequence shown here is derived from an EMBL/GenBank/DDBJ whole genome shotgun (WGS) entry which is preliminary data.</text>
</comment>
<dbReference type="RefSeq" id="WP_380599130.1">
    <property type="nucleotide sequence ID" value="NZ_JBHSDU010000003.1"/>
</dbReference>
<keyword evidence="3 16" id="KW-0997">Cell inner membrane</keyword>
<dbReference type="InterPro" id="IPR005311">
    <property type="entry name" value="PBP_dimer"/>
</dbReference>
<proteinExistence type="inferred from homology"/>
<keyword evidence="13 16" id="KW-0717">Septation</keyword>
<evidence type="ECO:0000256" key="4">
    <source>
        <dbReference type="ARBA" id="ARBA00022618"/>
    </source>
</evidence>
<keyword evidence="6 16" id="KW-0645">Protease</keyword>
<evidence type="ECO:0000256" key="1">
    <source>
        <dbReference type="ARBA" id="ARBA00004370"/>
    </source>
</evidence>
<keyword evidence="8 16" id="KW-0378">Hydrolase</keyword>
<comment type="pathway">
    <text evidence="16">Cell wall biogenesis; peptidoglycan biosynthesis.</text>
</comment>
<evidence type="ECO:0000313" key="20">
    <source>
        <dbReference type="Proteomes" id="UP001595904"/>
    </source>
</evidence>